<organism evidence="6 7">
    <name type="scientific">Saprolegnia parasitica (strain CBS 223.65)</name>
    <dbReference type="NCBI Taxonomy" id="695850"/>
    <lineage>
        <taxon>Eukaryota</taxon>
        <taxon>Sar</taxon>
        <taxon>Stramenopiles</taxon>
        <taxon>Oomycota</taxon>
        <taxon>Saprolegniomycetes</taxon>
        <taxon>Saprolegniales</taxon>
        <taxon>Saprolegniaceae</taxon>
        <taxon>Saprolegnia</taxon>
    </lineage>
</organism>
<dbReference type="OrthoDB" id="95390at2759"/>
<dbReference type="VEuPathDB" id="FungiDB:SPRG_17032"/>
<comment type="subcellular location">
    <subcellularLocation>
        <location evidence="1">Cell projection</location>
        <location evidence="1">Cilium</location>
    </subcellularLocation>
</comment>
<dbReference type="GO" id="GO:0120170">
    <property type="term" value="F:intraciliary transport particle B binding"/>
    <property type="evidence" value="ECO:0007669"/>
    <property type="project" value="TreeGrafter"/>
</dbReference>
<reference evidence="6 7" key="1">
    <citation type="journal article" date="2013" name="PLoS Genet.">
        <title>Distinctive expansion of potential virulence genes in the genome of the oomycete fish pathogen Saprolegnia parasitica.</title>
        <authorList>
            <person name="Jiang R.H."/>
            <person name="de Bruijn I."/>
            <person name="Haas B.J."/>
            <person name="Belmonte R."/>
            <person name="Lobach L."/>
            <person name="Christie J."/>
            <person name="van den Ackerveken G."/>
            <person name="Bottin A."/>
            <person name="Bulone V."/>
            <person name="Diaz-Moreno S.M."/>
            <person name="Dumas B."/>
            <person name="Fan L."/>
            <person name="Gaulin E."/>
            <person name="Govers F."/>
            <person name="Grenville-Briggs L.J."/>
            <person name="Horner N.R."/>
            <person name="Levin J.Z."/>
            <person name="Mammella M."/>
            <person name="Meijer H.J."/>
            <person name="Morris P."/>
            <person name="Nusbaum C."/>
            <person name="Oome S."/>
            <person name="Phillips A.J."/>
            <person name="van Rooyen D."/>
            <person name="Rzeszutek E."/>
            <person name="Saraiva M."/>
            <person name="Secombes C.J."/>
            <person name="Seidl M.F."/>
            <person name="Snel B."/>
            <person name="Stassen J.H."/>
            <person name="Sykes S."/>
            <person name="Tripathy S."/>
            <person name="van den Berg H."/>
            <person name="Vega-Arreguin J.C."/>
            <person name="Wawra S."/>
            <person name="Young S.K."/>
            <person name="Zeng Q."/>
            <person name="Dieguez-Uribeondo J."/>
            <person name="Russ C."/>
            <person name="Tyler B.M."/>
            <person name="van West P."/>
        </authorList>
    </citation>
    <scope>NUCLEOTIDE SEQUENCE [LARGE SCALE GENOMIC DNA]</scope>
    <source>
        <strain evidence="6 7">CBS 223.65</strain>
    </source>
</reference>
<dbReference type="GO" id="GO:0030992">
    <property type="term" value="C:intraciliary transport particle B"/>
    <property type="evidence" value="ECO:0007669"/>
    <property type="project" value="TreeGrafter"/>
</dbReference>
<dbReference type="SUPFAM" id="SSF48452">
    <property type="entry name" value="TPR-like"/>
    <property type="match status" value="3"/>
</dbReference>
<dbReference type="GO" id="GO:0097546">
    <property type="term" value="C:ciliary base"/>
    <property type="evidence" value="ECO:0007669"/>
    <property type="project" value="TreeGrafter"/>
</dbReference>
<gene>
    <name evidence="6" type="ORF">SPRG_17032</name>
</gene>
<accession>A0A067BHC9</accession>
<dbReference type="GeneID" id="24138597"/>
<dbReference type="KEGG" id="spar:SPRG_17032"/>
<evidence type="ECO:0000313" key="7">
    <source>
        <dbReference type="Proteomes" id="UP000030745"/>
    </source>
</evidence>
<sequence>MYPDWKQIFDATFWMLPARRGSKAAPRKDVDAKSSLDAKKAAKRKKWELPTYVAARDFTGALTLLAFEAKHGKSHSRRTNALWSAYCHFYLGEYELALQQLDSALTVDDDESEPDHSTHVADYIHLQRACCYLYLHELALAHGVLTQSLPPTLQHETLQAARYRLELVLAQREDKSMTVASRLGPLLTSSVQDQLAAAAILFRQRNFQGAMDIYKRMAARDEGYAAVQVYLAMCYYSLEYYDVSLEMLNNYLSLDPLSVVAQNLRACNLYHLTDGFAAEQSLTLSAHAQKTHVLLEHNLMAFRDTEYSLTVWTSLLGIVPEALLNAAIFHLKRHQMRLAYHLLESLEPSTPIEYALKGVVHSWKGQSDGQGGTDEHLFLAEKFFETVGASPSECDTIRGRQCMASFYMLRKEFETAVTYLKSISMYHVKNDAFNWNYGMALAAMGCYSEAESVLTQIQEPAWKQRYLYCAWLARCHIRSIQQSHLAWEMYLNMQDSNDALQLLKLIAHEFYLMADYYLAAKAFDVLERVDPDPEYWEAKRGACVGYFNKSITGKCDPVKLQQVLTMLESSKHHQGKGIARTLRMWCETKKLLPR</sequence>
<evidence type="ECO:0000256" key="3">
    <source>
        <dbReference type="ARBA" id="ARBA00022737"/>
    </source>
</evidence>
<evidence type="ECO:0000256" key="2">
    <source>
        <dbReference type="ARBA" id="ARBA00007834"/>
    </source>
</evidence>
<dbReference type="AlphaFoldDB" id="A0A067BHC9"/>
<dbReference type="InterPro" id="IPR011990">
    <property type="entry name" value="TPR-like_helical_dom_sf"/>
</dbReference>
<comment type="similarity">
    <text evidence="2">Belongs to the IFT56 family.</text>
</comment>
<evidence type="ECO:0000256" key="4">
    <source>
        <dbReference type="ARBA" id="ARBA00022803"/>
    </source>
</evidence>
<keyword evidence="5" id="KW-0966">Cell projection</keyword>
<dbReference type="GO" id="GO:0035720">
    <property type="term" value="P:intraciliary anterograde transport"/>
    <property type="evidence" value="ECO:0007669"/>
    <property type="project" value="TreeGrafter"/>
</dbReference>
<dbReference type="Gene3D" id="1.25.40.10">
    <property type="entry name" value="Tetratricopeptide repeat domain"/>
    <property type="match status" value="3"/>
</dbReference>
<dbReference type="GO" id="GO:0035735">
    <property type="term" value="P:intraciliary transport involved in cilium assembly"/>
    <property type="evidence" value="ECO:0007669"/>
    <property type="project" value="TreeGrafter"/>
</dbReference>
<dbReference type="RefSeq" id="XP_012211709.1">
    <property type="nucleotide sequence ID" value="XM_012356319.1"/>
</dbReference>
<evidence type="ECO:0000256" key="5">
    <source>
        <dbReference type="ARBA" id="ARBA00023273"/>
    </source>
</evidence>
<evidence type="ECO:0000313" key="6">
    <source>
        <dbReference type="EMBL" id="KDO17583.1"/>
    </source>
</evidence>
<name>A0A067BHC9_SAPPC</name>
<protein>
    <submittedName>
        <fullName evidence="6">Uncharacterized protein</fullName>
    </submittedName>
</protein>
<evidence type="ECO:0000256" key="1">
    <source>
        <dbReference type="ARBA" id="ARBA00004138"/>
    </source>
</evidence>
<dbReference type="EMBL" id="KK583621">
    <property type="protein sequence ID" value="KDO17583.1"/>
    <property type="molecule type" value="Genomic_DNA"/>
</dbReference>
<dbReference type="Proteomes" id="UP000030745">
    <property type="component" value="Unassembled WGS sequence"/>
</dbReference>
<dbReference type="PANTHER" id="PTHR14781">
    <property type="entry name" value="INTRAFLAGELLAR TRANSPORT PROTEIN 56"/>
    <property type="match status" value="1"/>
</dbReference>
<proteinExistence type="inferred from homology"/>
<dbReference type="PANTHER" id="PTHR14781:SF0">
    <property type="entry name" value="INTRAFLAGELLAR TRANSPORT PROTEIN 56"/>
    <property type="match status" value="1"/>
</dbReference>
<dbReference type="GO" id="GO:0036064">
    <property type="term" value="C:ciliary basal body"/>
    <property type="evidence" value="ECO:0007669"/>
    <property type="project" value="TreeGrafter"/>
</dbReference>
<dbReference type="InterPro" id="IPR030511">
    <property type="entry name" value="TTC26"/>
</dbReference>
<keyword evidence="4" id="KW-0802">TPR repeat</keyword>
<dbReference type="STRING" id="695850.A0A067BHC9"/>
<keyword evidence="3" id="KW-0677">Repeat</keyword>
<keyword evidence="7" id="KW-1185">Reference proteome</keyword>